<gene>
    <name evidence="2" type="ORF">UFOVP117_348</name>
</gene>
<name>A0A6J5LAL2_9CAUD</name>
<evidence type="ECO:0000259" key="1">
    <source>
        <dbReference type="Pfam" id="PF20216"/>
    </source>
</evidence>
<protein>
    <recommendedName>
        <fullName evidence="1">DUF6576 domain-containing protein</fullName>
    </recommendedName>
</protein>
<accession>A0A6J5LAL2</accession>
<dbReference type="EMBL" id="LR796235">
    <property type="protein sequence ID" value="CAB4130286.1"/>
    <property type="molecule type" value="Genomic_DNA"/>
</dbReference>
<proteinExistence type="predicted"/>
<dbReference type="Pfam" id="PF20216">
    <property type="entry name" value="DUF6576"/>
    <property type="match status" value="1"/>
</dbReference>
<reference evidence="2" key="1">
    <citation type="submission" date="2020-04" db="EMBL/GenBank/DDBJ databases">
        <authorList>
            <person name="Chiriac C."/>
            <person name="Salcher M."/>
            <person name="Ghai R."/>
            <person name="Kavagutti S V."/>
        </authorList>
    </citation>
    <scope>NUCLEOTIDE SEQUENCE</scope>
</reference>
<sequence length="172" mass="19811">MKKITLKENEYIKLLKFVLSEALQPGEDKIDMILDKISQSGMESITPEEKETLEKFTKGISIEDESSSKDDFMTKAGGFWSFSFPGMPSFKFRYESTEDTEDEKIHTGYLTVDDSDYYGEIYCDTEGNFQTCMFENTTEGTNVFEDYEGLEHDIEVFLDVVCNDLKEDDMMA</sequence>
<organism evidence="2">
    <name type="scientific">uncultured Caudovirales phage</name>
    <dbReference type="NCBI Taxonomy" id="2100421"/>
    <lineage>
        <taxon>Viruses</taxon>
        <taxon>Duplodnaviria</taxon>
        <taxon>Heunggongvirae</taxon>
        <taxon>Uroviricota</taxon>
        <taxon>Caudoviricetes</taxon>
        <taxon>Peduoviridae</taxon>
        <taxon>Maltschvirus</taxon>
        <taxon>Maltschvirus maltsch</taxon>
    </lineage>
</organism>
<feature type="domain" description="DUF6576" evidence="1">
    <location>
        <begin position="29"/>
        <end position="58"/>
    </location>
</feature>
<dbReference type="InterPro" id="IPR046483">
    <property type="entry name" value="DUF6576"/>
</dbReference>
<evidence type="ECO:0000313" key="2">
    <source>
        <dbReference type="EMBL" id="CAB4130286.1"/>
    </source>
</evidence>